<dbReference type="PANTHER" id="PTHR12886">
    <property type="entry name" value="PIG-M MANNOSYLTRANSFERASE"/>
    <property type="match status" value="1"/>
</dbReference>
<proteinExistence type="inferred from homology"/>
<organism evidence="14 15">
    <name type="scientific">Lutzomyia longipalpis</name>
    <name type="common">Sand fly</name>
    <dbReference type="NCBI Taxonomy" id="7200"/>
    <lineage>
        <taxon>Eukaryota</taxon>
        <taxon>Metazoa</taxon>
        <taxon>Ecdysozoa</taxon>
        <taxon>Arthropoda</taxon>
        <taxon>Hexapoda</taxon>
        <taxon>Insecta</taxon>
        <taxon>Pterygota</taxon>
        <taxon>Neoptera</taxon>
        <taxon>Endopterygota</taxon>
        <taxon>Diptera</taxon>
        <taxon>Nematocera</taxon>
        <taxon>Psychodoidea</taxon>
        <taxon>Psychodidae</taxon>
        <taxon>Lutzomyia</taxon>
        <taxon>Lutzomyia</taxon>
    </lineage>
</organism>
<evidence type="ECO:0000256" key="8">
    <source>
        <dbReference type="ARBA" id="ARBA00022824"/>
    </source>
</evidence>
<dbReference type="GO" id="GO:0004376">
    <property type="term" value="F:GPI mannosyltransferase activity"/>
    <property type="evidence" value="ECO:0007669"/>
    <property type="project" value="InterPro"/>
</dbReference>
<keyword evidence="7 13" id="KW-0812">Transmembrane</keyword>
<evidence type="ECO:0000256" key="2">
    <source>
        <dbReference type="ARBA" id="ARBA00004687"/>
    </source>
</evidence>
<dbReference type="Pfam" id="PF05007">
    <property type="entry name" value="Mannosyl_trans"/>
    <property type="match status" value="1"/>
</dbReference>
<dbReference type="GO" id="GO:0006506">
    <property type="term" value="P:GPI anchor biosynthetic process"/>
    <property type="evidence" value="ECO:0007669"/>
    <property type="project" value="UniProtKB-UniPathway"/>
</dbReference>
<feature type="transmembrane region" description="Helical" evidence="13">
    <location>
        <begin position="157"/>
        <end position="190"/>
    </location>
</feature>
<comment type="function">
    <text evidence="11 13">Catalytic subunit of the glycosylphosphatidylinositol-mannosyltransferase I complex which catalyzes the transfer of the first mannose, via an alpha-1,4 bond from a dolichol-phosphate-mannose (Dol-P-Man) to the glucosaminyl acyl phosphatidylinositol (GlcN-(acyl)PI) intermediate to generate alpha-D-Man-(1-&gt;4)-alpha-D-GlcN-(1-&gt;6)-(1-radyl,2-acyl-sn-glycero-3-phospho)-2-acyl-inositol and participates in the sixth step of the glycosylphosphatidylinositol-anchor biosynthesis.</text>
</comment>
<dbReference type="EMBL" id="AJWK01024368">
    <property type="status" value="NOT_ANNOTATED_CDS"/>
    <property type="molecule type" value="Genomic_DNA"/>
</dbReference>
<protein>
    <recommendedName>
        <fullName evidence="12 13">GPI alpha-1,4-mannosyltransferase I, catalytic subunit</fullName>
        <ecNumber evidence="13">2.4.1.-</ecNumber>
    </recommendedName>
    <alternativeName>
        <fullName evidence="13">GPI mannosyltransferase I</fullName>
    </alternativeName>
</protein>
<evidence type="ECO:0000256" key="9">
    <source>
        <dbReference type="ARBA" id="ARBA00022989"/>
    </source>
</evidence>
<evidence type="ECO:0000256" key="7">
    <source>
        <dbReference type="ARBA" id="ARBA00022692"/>
    </source>
</evidence>
<comment type="subcellular location">
    <subcellularLocation>
        <location evidence="1 13">Endoplasmic reticulum membrane</location>
        <topology evidence="1 13">Multi-pass membrane protein</topology>
    </subcellularLocation>
</comment>
<dbReference type="EnsemblMetazoa" id="LLOJ007333-RA">
    <property type="protein sequence ID" value="LLOJ007333-PA"/>
    <property type="gene ID" value="LLOJ007333"/>
</dbReference>
<evidence type="ECO:0000256" key="13">
    <source>
        <dbReference type="RuleBase" id="RU365064"/>
    </source>
</evidence>
<evidence type="ECO:0000256" key="6">
    <source>
        <dbReference type="ARBA" id="ARBA00022679"/>
    </source>
</evidence>
<dbReference type="UniPathway" id="UPA00196"/>
<comment type="pathway">
    <text evidence="2 13">Glycolipid biosynthesis; glycosylphosphatidylinositol-anchor biosynthesis.</text>
</comment>
<keyword evidence="15" id="KW-1185">Reference proteome</keyword>
<keyword evidence="4 13" id="KW-0337">GPI-anchor biosynthesis</keyword>
<feature type="transmembrane region" description="Helical" evidence="13">
    <location>
        <begin position="417"/>
        <end position="437"/>
    </location>
</feature>
<evidence type="ECO:0000256" key="1">
    <source>
        <dbReference type="ARBA" id="ARBA00004477"/>
    </source>
</evidence>
<dbReference type="GO" id="GO:0051751">
    <property type="term" value="F:alpha-1,4-mannosyltransferase activity"/>
    <property type="evidence" value="ECO:0007669"/>
    <property type="project" value="InterPro"/>
</dbReference>
<dbReference type="Proteomes" id="UP000092461">
    <property type="component" value="Unassembled WGS sequence"/>
</dbReference>
<keyword evidence="10 13" id="KW-0472">Membrane</keyword>
<dbReference type="GO" id="GO:0005789">
    <property type="term" value="C:endoplasmic reticulum membrane"/>
    <property type="evidence" value="ECO:0007669"/>
    <property type="project" value="UniProtKB-SubCell"/>
</dbReference>
<evidence type="ECO:0000313" key="15">
    <source>
        <dbReference type="Proteomes" id="UP000092461"/>
    </source>
</evidence>
<accession>A0A1B0CR34</accession>
<evidence type="ECO:0000256" key="5">
    <source>
        <dbReference type="ARBA" id="ARBA00022676"/>
    </source>
</evidence>
<feature type="transmembrane region" description="Helical" evidence="13">
    <location>
        <begin position="90"/>
        <end position="107"/>
    </location>
</feature>
<feature type="transmembrane region" description="Helical" evidence="13">
    <location>
        <begin position="252"/>
        <end position="273"/>
    </location>
</feature>
<feature type="transmembrane region" description="Helical" evidence="13">
    <location>
        <begin position="202"/>
        <end position="227"/>
    </location>
</feature>
<keyword evidence="8 13" id="KW-0256">Endoplasmic reticulum</keyword>
<keyword evidence="9 13" id="KW-1133">Transmembrane helix</keyword>
<dbReference type="GO" id="GO:1990529">
    <property type="term" value="C:glycosylphosphatidylinositol-mannosyltransferase I complex"/>
    <property type="evidence" value="ECO:0007669"/>
    <property type="project" value="TreeGrafter"/>
</dbReference>
<feature type="transmembrane region" description="Helical" evidence="13">
    <location>
        <begin position="385"/>
        <end position="405"/>
    </location>
</feature>
<dbReference type="VEuPathDB" id="VectorBase:LLOJ007333"/>
<dbReference type="PANTHER" id="PTHR12886:SF0">
    <property type="entry name" value="GPI MANNOSYLTRANSFERASE 1"/>
    <property type="match status" value="1"/>
</dbReference>
<evidence type="ECO:0000256" key="10">
    <source>
        <dbReference type="ARBA" id="ARBA00023136"/>
    </source>
</evidence>
<keyword evidence="6 13" id="KW-0808">Transferase</keyword>
<evidence type="ECO:0000256" key="11">
    <source>
        <dbReference type="ARBA" id="ARBA00093408"/>
    </source>
</evidence>
<evidence type="ECO:0000313" key="14">
    <source>
        <dbReference type="EnsemblMetazoa" id="LLOJ007333-PA"/>
    </source>
</evidence>
<sequence>MFTAFFRKVSFEAHLVLNFVLRLILILYGDFMDQHSEVPFTDIDYKVITVGAKHVLDGRSPYKSHTYRYSPLLAYLVIPNHLLQRNCGKIIFVFFDLAVGVLIRSIVNNEYRIIYHKNAQVMLEALPVGQRKGAKGRMEEAVETVLRKKKSKMAELCAYLWLYNPLTMVIATRGNGDAIASFLILMALYFVQKPRLSVANCILAGIFHAIAIHFRLFPIAFSLPYYLSVSGKSFKTTKEILGGILSPNTRQVTLVVATVGTLVSITGIFYTMYGQEFLQETYLYHLTRKDVRHNFSVFFYMQYLRANVPGSVLDKIFTTTPGLLVLLVLSLTFGSKRQTLSFCLFAQAFTMVTFNSVVTSQYFVWFLALLPISAKNVSRMGAKSAIAYTVLWFLAQAAWLLSAYLLEFKGWNTFEFIWLQGLMFFTVNIFILQRLIVNYHTPSELAPKQK</sequence>
<evidence type="ECO:0000256" key="4">
    <source>
        <dbReference type="ARBA" id="ARBA00022502"/>
    </source>
</evidence>
<evidence type="ECO:0000256" key="3">
    <source>
        <dbReference type="ARBA" id="ARBA00011071"/>
    </source>
</evidence>
<evidence type="ECO:0000256" key="12">
    <source>
        <dbReference type="ARBA" id="ARBA00093608"/>
    </source>
</evidence>
<feature type="transmembrane region" description="Helical" evidence="13">
    <location>
        <begin position="316"/>
        <end position="335"/>
    </location>
</feature>
<comment type="similarity">
    <text evidence="3 13">Belongs to the PIGM family.</text>
</comment>
<reference evidence="14" key="1">
    <citation type="submission" date="2020-05" db="UniProtKB">
        <authorList>
            <consortium name="EnsemblMetazoa"/>
        </authorList>
    </citation>
    <scope>IDENTIFICATION</scope>
    <source>
        <strain evidence="14">Jacobina</strain>
    </source>
</reference>
<dbReference type="AlphaFoldDB" id="A0A1B0CR34"/>
<dbReference type="VEuPathDB" id="VectorBase:LLONM1_002806"/>
<feature type="transmembrane region" description="Helical" evidence="13">
    <location>
        <begin position="342"/>
        <end position="365"/>
    </location>
</feature>
<name>A0A1B0CR34_LUTLO</name>
<dbReference type="EC" id="2.4.1.-" evidence="13"/>
<dbReference type="InterPro" id="IPR007704">
    <property type="entry name" value="PIG-M"/>
</dbReference>
<keyword evidence="5 13" id="KW-0328">Glycosyltransferase</keyword>